<keyword evidence="4" id="KW-0444">Lipid biosynthesis</keyword>
<evidence type="ECO:0000256" key="4">
    <source>
        <dbReference type="ARBA" id="ARBA00022516"/>
    </source>
</evidence>
<evidence type="ECO:0000256" key="5">
    <source>
        <dbReference type="ARBA" id="ARBA00022679"/>
    </source>
</evidence>
<comment type="pathway">
    <text evidence="13">Phospholipid metabolism.</text>
</comment>
<evidence type="ECO:0000256" key="13">
    <source>
        <dbReference type="ARBA" id="ARBA00025707"/>
    </source>
</evidence>
<keyword evidence="12" id="KW-0012">Acyltransferase</keyword>
<keyword evidence="5" id="KW-0808">Transferase</keyword>
<dbReference type="GO" id="GO:0016020">
    <property type="term" value="C:membrane"/>
    <property type="evidence" value="ECO:0007669"/>
    <property type="project" value="UniProtKB-SubCell"/>
</dbReference>
<dbReference type="KEGG" id="dvi:6625739"/>
<evidence type="ECO:0000256" key="1">
    <source>
        <dbReference type="ARBA" id="ARBA00004370"/>
    </source>
</evidence>
<feature type="transmembrane region" description="Helical" evidence="14">
    <location>
        <begin position="381"/>
        <end position="398"/>
    </location>
</feature>
<keyword evidence="17" id="KW-1185">Reference proteome</keyword>
<evidence type="ECO:0000256" key="10">
    <source>
        <dbReference type="ARBA" id="ARBA00023209"/>
    </source>
</evidence>
<reference evidence="16 17" key="1">
    <citation type="journal article" date="2007" name="Nature">
        <title>Evolution of genes and genomes on the Drosophila phylogeny.</title>
        <authorList>
            <consortium name="Drosophila 12 Genomes Consortium"/>
            <person name="Clark A.G."/>
            <person name="Eisen M.B."/>
            <person name="Smith D.R."/>
            <person name="Bergman C.M."/>
            <person name="Oliver B."/>
            <person name="Markow T.A."/>
            <person name="Kaufman T.C."/>
            <person name="Kellis M."/>
            <person name="Gelbart W."/>
            <person name="Iyer V.N."/>
            <person name="Pollard D.A."/>
            <person name="Sackton T.B."/>
            <person name="Larracuente A.M."/>
            <person name="Singh N.D."/>
            <person name="Abad J.P."/>
            <person name="Abt D.N."/>
            <person name="Adryan B."/>
            <person name="Aguade M."/>
            <person name="Akashi H."/>
            <person name="Anderson W.W."/>
            <person name="Aquadro C.F."/>
            <person name="Ardell D.H."/>
            <person name="Arguello R."/>
            <person name="Artieri C.G."/>
            <person name="Barbash D.A."/>
            <person name="Barker D."/>
            <person name="Barsanti P."/>
            <person name="Batterham P."/>
            <person name="Batzoglou S."/>
            <person name="Begun D."/>
            <person name="Bhutkar A."/>
            <person name="Blanco E."/>
            <person name="Bosak S.A."/>
            <person name="Bradley R.K."/>
            <person name="Brand A.D."/>
            <person name="Brent M.R."/>
            <person name="Brooks A.N."/>
            <person name="Brown R.H."/>
            <person name="Butlin R.K."/>
            <person name="Caggese C."/>
            <person name="Calvi B.R."/>
            <person name="Bernardo de Carvalho A."/>
            <person name="Caspi A."/>
            <person name="Castrezana S."/>
            <person name="Celniker S.E."/>
            <person name="Chang J.L."/>
            <person name="Chapple C."/>
            <person name="Chatterji S."/>
            <person name="Chinwalla A."/>
            <person name="Civetta A."/>
            <person name="Clifton S.W."/>
            <person name="Comeron J.M."/>
            <person name="Costello J.C."/>
            <person name="Coyne J.A."/>
            <person name="Daub J."/>
            <person name="David R.G."/>
            <person name="Delcher A.L."/>
            <person name="Delehaunty K."/>
            <person name="Do C.B."/>
            <person name="Ebling H."/>
            <person name="Edwards K."/>
            <person name="Eickbush T."/>
            <person name="Evans J.D."/>
            <person name="Filipski A."/>
            <person name="Findeiss S."/>
            <person name="Freyhult E."/>
            <person name="Fulton L."/>
            <person name="Fulton R."/>
            <person name="Garcia A.C."/>
            <person name="Gardiner A."/>
            <person name="Garfield D.A."/>
            <person name="Garvin B.E."/>
            <person name="Gibson G."/>
            <person name="Gilbert D."/>
            <person name="Gnerre S."/>
            <person name="Godfrey J."/>
            <person name="Good R."/>
            <person name="Gotea V."/>
            <person name="Gravely B."/>
            <person name="Greenberg A.J."/>
            <person name="Griffiths-Jones S."/>
            <person name="Gross S."/>
            <person name="Guigo R."/>
            <person name="Gustafson E.A."/>
            <person name="Haerty W."/>
            <person name="Hahn M.W."/>
            <person name="Halligan D.L."/>
            <person name="Halpern A.L."/>
            <person name="Halter G.M."/>
            <person name="Han M.V."/>
            <person name="Heger A."/>
            <person name="Hillier L."/>
            <person name="Hinrichs A.S."/>
            <person name="Holmes I."/>
            <person name="Hoskins R.A."/>
            <person name="Hubisz M.J."/>
            <person name="Hultmark D."/>
            <person name="Huntley M.A."/>
            <person name="Jaffe D.B."/>
            <person name="Jagadeeshan S."/>
            <person name="Jeck W.R."/>
            <person name="Johnson J."/>
            <person name="Jones C.D."/>
            <person name="Jordan W.C."/>
            <person name="Karpen G.H."/>
            <person name="Kataoka E."/>
            <person name="Keightley P.D."/>
            <person name="Kheradpour P."/>
            <person name="Kirkness E.F."/>
            <person name="Koerich L.B."/>
            <person name="Kristiansen K."/>
            <person name="Kudrna D."/>
            <person name="Kulathinal R.J."/>
            <person name="Kumar S."/>
            <person name="Kwok R."/>
            <person name="Lander E."/>
            <person name="Langley C.H."/>
            <person name="Lapoint R."/>
            <person name="Lazzaro B.P."/>
            <person name="Lee S.J."/>
            <person name="Levesque L."/>
            <person name="Li R."/>
            <person name="Lin C.F."/>
            <person name="Lin M.F."/>
            <person name="Lindblad-Toh K."/>
            <person name="Llopart A."/>
            <person name="Long M."/>
            <person name="Low L."/>
            <person name="Lozovsky E."/>
            <person name="Lu J."/>
            <person name="Luo M."/>
            <person name="Machado C.A."/>
            <person name="Makalowski W."/>
            <person name="Marzo M."/>
            <person name="Matsuda M."/>
            <person name="Matzkin L."/>
            <person name="McAllister B."/>
            <person name="McBride C.S."/>
            <person name="McKernan B."/>
            <person name="McKernan K."/>
            <person name="Mendez-Lago M."/>
            <person name="Minx P."/>
            <person name="Mollenhauer M.U."/>
            <person name="Montooth K."/>
            <person name="Mount S.M."/>
            <person name="Mu X."/>
            <person name="Myers E."/>
            <person name="Negre B."/>
            <person name="Newfeld S."/>
            <person name="Nielsen R."/>
            <person name="Noor M.A."/>
            <person name="O'Grady P."/>
            <person name="Pachter L."/>
            <person name="Papaceit M."/>
            <person name="Parisi M.J."/>
            <person name="Parisi M."/>
            <person name="Parts L."/>
            <person name="Pedersen J.S."/>
            <person name="Pesole G."/>
            <person name="Phillippy A.M."/>
            <person name="Ponting C.P."/>
            <person name="Pop M."/>
            <person name="Porcelli D."/>
            <person name="Powell J.R."/>
            <person name="Prohaska S."/>
            <person name="Pruitt K."/>
            <person name="Puig M."/>
            <person name="Quesneville H."/>
            <person name="Ram K.R."/>
            <person name="Rand D."/>
            <person name="Rasmussen M.D."/>
            <person name="Reed L.K."/>
            <person name="Reenan R."/>
            <person name="Reily A."/>
            <person name="Remington K.A."/>
            <person name="Rieger T.T."/>
            <person name="Ritchie M.G."/>
            <person name="Robin C."/>
            <person name="Rogers Y.H."/>
            <person name="Rohde C."/>
            <person name="Rozas J."/>
            <person name="Rubenfield M.J."/>
            <person name="Ruiz A."/>
            <person name="Russo S."/>
            <person name="Salzberg S.L."/>
            <person name="Sanchez-Gracia A."/>
            <person name="Saranga D.J."/>
            <person name="Sato H."/>
            <person name="Schaeffer S.W."/>
            <person name="Schatz M.C."/>
            <person name="Schlenke T."/>
            <person name="Schwartz R."/>
            <person name="Segarra C."/>
            <person name="Singh R.S."/>
            <person name="Sirot L."/>
            <person name="Sirota M."/>
            <person name="Sisneros N.B."/>
            <person name="Smith C.D."/>
            <person name="Smith T.F."/>
            <person name="Spieth J."/>
            <person name="Stage D.E."/>
            <person name="Stark A."/>
            <person name="Stephan W."/>
            <person name="Strausberg R.L."/>
            <person name="Strempel S."/>
            <person name="Sturgill D."/>
            <person name="Sutton G."/>
            <person name="Sutton G.G."/>
            <person name="Tao W."/>
            <person name="Teichmann S."/>
            <person name="Tobari Y.N."/>
            <person name="Tomimura Y."/>
            <person name="Tsolas J.M."/>
            <person name="Valente V.L."/>
            <person name="Venter E."/>
            <person name="Venter J.C."/>
            <person name="Vicario S."/>
            <person name="Vieira F.G."/>
            <person name="Vilella A.J."/>
            <person name="Villasante A."/>
            <person name="Walenz B."/>
            <person name="Wang J."/>
            <person name="Wasserman M."/>
            <person name="Watts T."/>
            <person name="Wilson D."/>
            <person name="Wilson R.K."/>
            <person name="Wing R.A."/>
            <person name="Wolfner M.F."/>
            <person name="Wong A."/>
            <person name="Wong G.K."/>
            <person name="Wu C.I."/>
            <person name="Wu G."/>
            <person name="Yamamoto D."/>
            <person name="Yang H.P."/>
            <person name="Yang S.P."/>
            <person name="Yorke J.A."/>
            <person name="Yoshida K."/>
            <person name="Zdobnov E."/>
            <person name="Zhang P."/>
            <person name="Zhang Y."/>
            <person name="Zimin A.V."/>
            <person name="Baldwin J."/>
            <person name="Abdouelleil A."/>
            <person name="Abdulkadir J."/>
            <person name="Abebe A."/>
            <person name="Abera B."/>
            <person name="Abreu J."/>
            <person name="Acer S.C."/>
            <person name="Aftuck L."/>
            <person name="Alexander A."/>
            <person name="An P."/>
            <person name="Anderson E."/>
            <person name="Anderson S."/>
            <person name="Arachi H."/>
            <person name="Azer M."/>
            <person name="Bachantsang P."/>
            <person name="Barry A."/>
            <person name="Bayul T."/>
            <person name="Berlin A."/>
            <person name="Bessette D."/>
            <person name="Bloom T."/>
            <person name="Blye J."/>
            <person name="Boguslavskiy L."/>
            <person name="Bonnet C."/>
            <person name="Boukhgalter B."/>
            <person name="Bourzgui I."/>
            <person name="Brown A."/>
            <person name="Cahill P."/>
            <person name="Channer S."/>
            <person name="Cheshatsang Y."/>
            <person name="Chuda L."/>
            <person name="Citroen M."/>
            <person name="Collymore A."/>
            <person name="Cooke P."/>
            <person name="Costello M."/>
            <person name="D'Aco K."/>
            <person name="Daza R."/>
            <person name="De Haan G."/>
            <person name="DeGray S."/>
            <person name="DeMaso C."/>
            <person name="Dhargay N."/>
            <person name="Dooley K."/>
            <person name="Dooley E."/>
            <person name="Doricent M."/>
            <person name="Dorje P."/>
            <person name="Dorjee K."/>
            <person name="Dupes A."/>
            <person name="Elong R."/>
            <person name="Falk J."/>
            <person name="Farina A."/>
            <person name="Faro S."/>
            <person name="Ferguson D."/>
            <person name="Fisher S."/>
            <person name="Foley C.D."/>
            <person name="Franke A."/>
            <person name="Friedrich D."/>
            <person name="Gadbois L."/>
            <person name="Gearin G."/>
            <person name="Gearin C.R."/>
            <person name="Giannoukos G."/>
            <person name="Goode T."/>
            <person name="Graham J."/>
            <person name="Grandbois E."/>
            <person name="Grewal S."/>
            <person name="Gyaltsen K."/>
            <person name="Hafez N."/>
            <person name="Hagos B."/>
            <person name="Hall J."/>
            <person name="Henson C."/>
            <person name="Hollinger A."/>
            <person name="Honan T."/>
            <person name="Huard M.D."/>
            <person name="Hughes L."/>
            <person name="Hurhula B."/>
            <person name="Husby M.E."/>
            <person name="Kamat A."/>
            <person name="Kanga B."/>
            <person name="Kashin S."/>
            <person name="Khazanovich D."/>
            <person name="Kisner P."/>
            <person name="Lance K."/>
            <person name="Lara M."/>
            <person name="Lee W."/>
            <person name="Lennon N."/>
            <person name="Letendre F."/>
            <person name="LeVine R."/>
            <person name="Lipovsky A."/>
            <person name="Liu X."/>
            <person name="Liu J."/>
            <person name="Liu S."/>
            <person name="Lokyitsang T."/>
            <person name="Lokyitsang Y."/>
            <person name="Lubonja R."/>
            <person name="Lui A."/>
            <person name="MacDonald P."/>
            <person name="Magnisalis V."/>
            <person name="Maru K."/>
            <person name="Matthews C."/>
            <person name="McCusker W."/>
            <person name="McDonough S."/>
            <person name="Mehta T."/>
            <person name="Meldrim J."/>
            <person name="Meneus L."/>
            <person name="Mihai O."/>
            <person name="Mihalev A."/>
            <person name="Mihova T."/>
            <person name="Mittelman R."/>
            <person name="Mlenga V."/>
            <person name="Montmayeur A."/>
            <person name="Mulrain L."/>
            <person name="Navidi A."/>
            <person name="Naylor J."/>
            <person name="Negash T."/>
            <person name="Nguyen T."/>
            <person name="Nguyen N."/>
            <person name="Nicol R."/>
            <person name="Norbu C."/>
            <person name="Norbu N."/>
            <person name="Novod N."/>
            <person name="O'Neill B."/>
            <person name="Osman S."/>
            <person name="Markiewicz E."/>
            <person name="Oyono O.L."/>
            <person name="Patti C."/>
            <person name="Phunkhang P."/>
            <person name="Pierre F."/>
            <person name="Priest M."/>
            <person name="Raghuraman S."/>
            <person name="Rege F."/>
            <person name="Reyes R."/>
            <person name="Rise C."/>
            <person name="Rogov P."/>
            <person name="Ross K."/>
            <person name="Ryan E."/>
            <person name="Settipalli S."/>
            <person name="Shea T."/>
            <person name="Sherpa N."/>
            <person name="Shi L."/>
            <person name="Shih D."/>
            <person name="Sparrow T."/>
            <person name="Spaulding J."/>
            <person name="Stalker J."/>
            <person name="Stange-Thomann N."/>
            <person name="Stavropoulos S."/>
            <person name="Stone C."/>
            <person name="Strader C."/>
            <person name="Tesfaye S."/>
            <person name="Thomson T."/>
            <person name="Thoulutsang Y."/>
            <person name="Thoulutsang D."/>
            <person name="Topham K."/>
            <person name="Topping I."/>
            <person name="Tsamla T."/>
            <person name="Vassiliev H."/>
            <person name="Vo A."/>
            <person name="Wangchuk T."/>
            <person name="Wangdi T."/>
            <person name="Weiand M."/>
            <person name="Wilkinson J."/>
            <person name="Wilson A."/>
            <person name="Yadav S."/>
            <person name="Young G."/>
            <person name="Yu Q."/>
            <person name="Zembek L."/>
            <person name="Zhong D."/>
            <person name="Zimmer A."/>
            <person name="Zwirko Z."/>
            <person name="Jaffe D.B."/>
            <person name="Alvarez P."/>
            <person name="Brockman W."/>
            <person name="Butler J."/>
            <person name="Chin C."/>
            <person name="Gnerre S."/>
            <person name="Grabherr M."/>
            <person name="Kleber M."/>
            <person name="Mauceli E."/>
            <person name="MacCallum I."/>
        </authorList>
    </citation>
    <scope>NUCLEOTIDE SEQUENCE [LARGE SCALE GENOMIC DNA]</scope>
    <source>
        <strain evidence="17">Tucson 15010-1051.87</strain>
    </source>
</reference>
<dbReference type="EMBL" id="CH940648">
    <property type="protein sequence ID" value="EDW61192.2"/>
    <property type="molecule type" value="Genomic_DNA"/>
</dbReference>
<keyword evidence="10" id="KW-0594">Phospholipid biosynthesis</keyword>
<evidence type="ECO:0000259" key="15">
    <source>
        <dbReference type="SMART" id="SM00563"/>
    </source>
</evidence>
<dbReference type="GO" id="GO:0004366">
    <property type="term" value="F:glycerol-3-phosphate O-acyltransferase activity"/>
    <property type="evidence" value="ECO:0007669"/>
    <property type="project" value="TreeGrafter"/>
</dbReference>
<dbReference type="SMART" id="SM00563">
    <property type="entry name" value="PlsC"/>
    <property type="match status" value="1"/>
</dbReference>
<keyword evidence="8" id="KW-0443">Lipid metabolism</keyword>
<dbReference type="STRING" id="7244.B4LPD3"/>
<dbReference type="Pfam" id="PF01553">
    <property type="entry name" value="Acyltransferase"/>
    <property type="match status" value="1"/>
</dbReference>
<evidence type="ECO:0000256" key="7">
    <source>
        <dbReference type="ARBA" id="ARBA00022989"/>
    </source>
</evidence>
<evidence type="ECO:0000256" key="3">
    <source>
        <dbReference type="ARBA" id="ARBA00008655"/>
    </source>
</evidence>
<accession>B4LPD3</accession>
<feature type="transmembrane region" description="Helical" evidence="14">
    <location>
        <begin position="191"/>
        <end position="210"/>
    </location>
</feature>
<dbReference type="OrthoDB" id="10051137at2759"/>
<evidence type="ECO:0000313" key="17">
    <source>
        <dbReference type="Proteomes" id="UP000008792"/>
    </source>
</evidence>
<dbReference type="GO" id="GO:0005783">
    <property type="term" value="C:endoplasmic reticulum"/>
    <property type="evidence" value="ECO:0007669"/>
    <property type="project" value="TreeGrafter"/>
</dbReference>
<dbReference type="InParanoid" id="B4LPD3"/>
<gene>
    <name evidence="16" type="primary">Dvir\GJ20434</name>
    <name evidence="16" type="ORF">Dvir_GJ20434</name>
</gene>
<keyword evidence="9 14" id="KW-0472">Membrane</keyword>
<dbReference type="GO" id="GO:0019432">
    <property type="term" value="P:triglyceride biosynthetic process"/>
    <property type="evidence" value="ECO:0007669"/>
    <property type="project" value="TreeGrafter"/>
</dbReference>
<dbReference type="InterPro" id="IPR002123">
    <property type="entry name" value="Plipid/glycerol_acylTrfase"/>
</dbReference>
<evidence type="ECO:0000256" key="8">
    <source>
        <dbReference type="ARBA" id="ARBA00023098"/>
    </source>
</evidence>
<keyword evidence="6 14" id="KW-0812">Transmembrane</keyword>
<name>B4LPD3_DROVI</name>
<evidence type="ECO:0000313" key="16">
    <source>
        <dbReference type="EMBL" id="EDW61192.2"/>
    </source>
</evidence>
<dbReference type="Proteomes" id="UP000008792">
    <property type="component" value="Unassembled WGS sequence"/>
</dbReference>
<dbReference type="PANTHER" id="PTHR23063:SF2">
    <property type="entry name" value="GLYCEROL-3-PHOSPHATE ACYLTRANSFERASE 4, ISOFORM D-RELATED"/>
    <property type="match status" value="1"/>
</dbReference>
<dbReference type="CDD" id="cd07991">
    <property type="entry name" value="LPLAT_LPCAT1-like"/>
    <property type="match status" value="1"/>
</dbReference>
<evidence type="ECO:0000256" key="6">
    <source>
        <dbReference type="ARBA" id="ARBA00022692"/>
    </source>
</evidence>
<organism evidence="16 17">
    <name type="scientific">Drosophila virilis</name>
    <name type="common">Fruit fly</name>
    <dbReference type="NCBI Taxonomy" id="7244"/>
    <lineage>
        <taxon>Eukaryota</taxon>
        <taxon>Metazoa</taxon>
        <taxon>Ecdysozoa</taxon>
        <taxon>Arthropoda</taxon>
        <taxon>Hexapoda</taxon>
        <taxon>Insecta</taxon>
        <taxon>Pterygota</taxon>
        <taxon>Neoptera</taxon>
        <taxon>Endopterygota</taxon>
        <taxon>Diptera</taxon>
        <taxon>Brachycera</taxon>
        <taxon>Muscomorpha</taxon>
        <taxon>Ephydroidea</taxon>
        <taxon>Drosophilidae</taxon>
        <taxon>Drosophila</taxon>
    </lineage>
</organism>
<evidence type="ECO:0000256" key="14">
    <source>
        <dbReference type="SAM" id="Phobius"/>
    </source>
</evidence>
<dbReference type="PANTHER" id="PTHR23063">
    <property type="entry name" value="PHOSPHOLIPID ACYLTRANSFERASE"/>
    <property type="match status" value="1"/>
</dbReference>
<dbReference type="FunCoup" id="B4LPD3">
    <property type="interactions" value="1717"/>
</dbReference>
<feature type="domain" description="Phospholipid/glycerol acyltransferase" evidence="15">
    <location>
        <begin position="252"/>
        <end position="363"/>
    </location>
</feature>
<dbReference type="AlphaFoldDB" id="B4LPD3"/>
<dbReference type="GO" id="GO:0008654">
    <property type="term" value="P:phospholipid biosynthetic process"/>
    <property type="evidence" value="ECO:0007669"/>
    <property type="project" value="UniProtKB-KW"/>
</dbReference>
<comment type="subcellular location">
    <subcellularLocation>
        <location evidence="1">Membrane</location>
    </subcellularLocation>
</comment>
<protein>
    <submittedName>
        <fullName evidence="16">Uncharacterized protein, isoform C</fullName>
    </submittedName>
</protein>
<feature type="transmembrane region" description="Helical" evidence="14">
    <location>
        <begin position="7"/>
        <end position="26"/>
    </location>
</feature>
<evidence type="ECO:0000256" key="9">
    <source>
        <dbReference type="ARBA" id="ARBA00023136"/>
    </source>
</evidence>
<dbReference type="InterPro" id="IPR045252">
    <property type="entry name" value="LPCAT1-like"/>
</dbReference>
<evidence type="ECO:0000256" key="12">
    <source>
        <dbReference type="ARBA" id="ARBA00023315"/>
    </source>
</evidence>
<proteinExistence type="inferred from homology"/>
<dbReference type="SUPFAM" id="SSF69593">
    <property type="entry name" value="Glycerol-3-phosphate (1)-acyltransferase"/>
    <property type="match status" value="1"/>
</dbReference>
<comment type="similarity">
    <text evidence="3">Belongs to the 1-acyl-sn-glycerol-3-phosphate acyltransferase family.</text>
</comment>
<keyword evidence="11" id="KW-1208">Phospholipid metabolism</keyword>
<sequence length="459" mass="52338">MLYGIVNICWIPLTGFISFLIILSAINKSVGVRKAYVSLLLRIFEYGRVSIESASNENSRIPEKKKDTDQNLRLEPIKGEDSNEVSSGAGLITRDAVLLPQAQEITNDKPILAEKEEINFNLENCLDYVKSGVEAIIEDDVTSRFQAEELKSWNMLTRTNRRYEFISWKITLIWMVGFAIRYFILMPLRVLVCFIGVLFAVVTNTVVALIPYRFLRHPLADLSFKITFRLISSSLSSLIVFHNKQYKPKTSGFCVANHTSPLDVAILSTDCTFSLIGQRHGGFLGVLQRALARASPHIWFERGEAKDRHTVAERLRQHVSDPNNPPILIFPEGTCINNTSVMQFKKGSFEVGGVIYPVAIKYDPRFGDAFWNSSKYSMMQYLYMMMTSWAIVCDVWYLPPMYRQDGESAIDFANRVKGVIAKQGGLVDLVWDGQLKRMKPKKEWKEIQQVEFANRLKSD</sequence>
<evidence type="ECO:0000256" key="11">
    <source>
        <dbReference type="ARBA" id="ARBA00023264"/>
    </source>
</evidence>
<evidence type="ECO:0000256" key="2">
    <source>
        <dbReference type="ARBA" id="ARBA00005189"/>
    </source>
</evidence>
<dbReference type="HOGENOM" id="CLU_031080_2_1_1"/>
<comment type="pathway">
    <text evidence="2">Lipid metabolism.</text>
</comment>
<keyword evidence="7 14" id="KW-1133">Transmembrane helix</keyword>
<feature type="transmembrane region" description="Helical" evidence="14">
    <location>
        <begin position="165"/>
        <end position="184"/>
    </location>
</feature>